<proteinExistence type="predicted"/>
<sequence length="144" mass="16748">MWVDLPIDNEERVSEAIVQMLVSQFVNSIEPEKRLLIINPQVPLQQNLMEAISLTEVCKKYCKQQEKVASIDCDKIIKKSKYITVVERLSSEQFKEVIADQRKEAAEIKEVVCLNNDQKLLQDYVDSILDEDVIAIIKRKIWKL</sequence>
<dbReference type="AlphaFoldDB" id="A0A1Y1KWU0"/>
<accession>A0A1Y1KWU0</accession>
<reference evidence="1" key="1">
    <citation type="journal article" date="2016" name="Sci. Rep.">
        <title>Molecular characterization of firefly nuptial gifts: a multi-omics approach sheds light on postcopulatory sexual selection.</title>
        <authorList>
            <person name="Al-Wathiqui N."/>
            <person name="Fallon T.R."/>
            <person name="South A."/>
            <person name="Weng J.K."/>
            <person name="Lewis S.M."/>
        </authorList>
    </citation>
    <scope>NUCLEOTIDE SEQUENCE</scope>
</reference>
<name>A0A1Y1KWU0_PHOPY</name>
<organism evidence="1">
    <name type="scientific">Photinus pyralis</name>
    <name type="common">Common eastern firefly</name>
    <name type="synonym">Lampyris pyralis</name>
    <dbReference type="NCBI Taxonomy" id="7054"/>
    <lineage>
        <taxon>Eukaryota</taxon>
        <taxon>Metazoa</taxon>
        <taxon>Ecdysozoa</taxon>
        <taxon>Arthropoda</taxon>
        <taxon>Hexapoda</taxon>
        <taxon>Insecta</taxon>
        <taxon>Pterygota</taxon>
        <taxon>Neoptera</taxon>
        <taxon>Endopterygota</taxon>
        <taxon>Coleoptera</taxon>
        <taxon>Polyphaga</taxon>
        <taxon>Elateriformia</taxon>
        <taxon>Elateroidea</taxon>
        <taxon>Lampyridae</taxon>
        <taxon>Lampyrinae</taxon>
        <taxon>Photinus</taxon>
    </lineage>
</organism>
<protein>
    <submittedName>
        <fullName evidence="1">Uncharacterized protein</fullName>
    </submittedName>
</protein>
<evidence type="ECO:0000313" key="1">
    <source>
        <dbReference type="EMBL" id="JAV65869.1"/>
    </source>
</evidence>
<dbReference type="EMBL" id="GEZM01071358">
    <property type="protein sequence ID" value="JAV65869.1"/>
    <property type="molecule type" value="Transcribed_RNA"/>
</dbReference>